<evidence type="ECO:0000256" key="5">
    <source>
        <dbReference type="PIRSR" id="PIRSR015582-2"/>
    </source>
</evidence>
<dbReference type="Pfam" id="PF03328">
    <property type="entry name" value="HpcH_HpaI"/>
    <property type="match status" value="1"/>
</dbReference>
<dbReference type="InterPro" id="IPR015813">
    <property type="entry name" value="Pyrv/PenolPyrv_kinase-like_dom"/>
</dbReference>
<dbReference type="Gene3D" id="3.20.20.60">
    <property type="entry name" value="Phosphoenolpyruvate-binding domains"/>
    <property type="match status" value="1"/>
</dbReference>
<feature type="binding site" evidence="4">
    <location>
        <position position="115"/>
    </location>
    <ligand>
        <name>substrate</name>
    </ligand>
</feature>
<dbReference type="EMBL" id="BPQB01000023">
    <property type="protein sequence ID" value="GJE91756.1"/>
    <property type="molecule type" value="Genomic_DNA"/>
</dbReference>
<dbReference type="Proteomes" id="UP000703269">
    <property type="component" value="Unassembled WGS sequence"/>
</dbReference>
<dbReference type="GO" id="GO:0006107">
    <property type="term" value="P:oxaloacetate metabolic process"/>
    <property type="evidence" value="ECO:0007669"/>
    <property type="project" value="TreeGrafter"/>
</dbReference>
<feature type="binding site" evidence="4">
    <location>
        <position position="178"/>
    </location>
    <ligand>
        <name>substrate</name>
    </ligand>
</feature>
<dbReference type="GO" id="GO:0000287">
    <property type="term" value="F:magnesium ion binding"/>
    <property type="evidence" value="ECO:0007669"/>
    <property type="project" value="TreeGrafter"/>
</dbReference>
<dbReference type="OrthoDB" id="1773at2759"/>
<evidence type="ECO:0000256" key="3">
    <source>
        <dbReference type="ARBA" id="ARBA00022842"/>
    </source>
</evidence>
<evidence type="ECO:0000256" key="2">
    <source>
        <dbReference type="ARBA" id="ARBA00022723"/>
    </source>
</evidence>
<dbReference type="InterPro" id="IPR011206">
    <property type="entry name" value="Citrate_lyase_beta/mcl1/mcl2"/>
</dbReference>
<sequence length="357" mass="39282">MASTLRLRLANVRLSQAEAKLTRTSAQTWLRCARAYSTPAAAAPTPKRSYLYVPASSDRTLNKSLVTQSDVIVYDLEDSVPPTRADKDGARHRLSLFIADKLRDGLPQPERLAVRVNAVNTPFFEADISQALAPSCIRTLVIPKVHSVQELDAVSERVHAANSVQETPNPVNIVASIESARALYNVGQIASWQSRFGPQLGGKLTALLFAAEDYCADTHIIRTKTRQELLYTRSQISITARVFGLESIDMVCVDYKDLEYLKDECDDGRRLGFTGKQAIHPGQVEVIQSSFLPSAKEILRAARILRQMEKAHSQKLGAAGLATEDGSVEMIDQPMIKQAENTIRMAIAAGLEIPKVE</sequence>
<dbReference type="AlphaFoldDB" id="A0A9P3GBJ8"/>
<feature type="domain" description="HpcH/HpaI aldolase/citrate lyase" evidence="6">
    <location>
        <begin position="48"/>
        <end position="281"/>
    </location>
</feature>
<dbReference type="PANTHER" id="PTHR32308">
    <property type="entry name" value="LYASE BETA SUBUNIT, PUTATIVE (AFU_ORTHOLOGUE AFUA_4G13030)-RELATED"/>
    <property type="match status" value="1"/>
</dbReference>
<evidence type="ECO:0000256" key="1">
    <source>
        <dbReference type="ARBA" id="ARBA00001946"/>
    </source>
</evidence>
<comment type="caution">
    <text evidence="7">The sequence shown here is derived from an EMBL/GenBank/DDBJ whole genome shotgun (WGS) entry which is preliminary data.</text>
</comment>
<dbReference type="InterPro" id="IPR005000">
    <property type="entry name" value="Aldolase/citrate-lyase_domain"/>
</dbReference>
<keyword evidence="2 5" id="KW-0479">Metal-binding</keyword>
<evidence type="ECO:0000313" key="8">
    <source>
        <dbReference type="Proteomes" id="UP000703269"/>
    </source>
</evidence>
<evidence type="ECO:0000256" key="4">
    <source>
        <dbReference type="PIRSR" id="PIRSR015582-1"/>
    </source>
</evidence>
<keyword evidence="7" id="KW-0456">Lyase</keyword>
<keyword evidence="8" id="KW-1185">Reference proteome</keyword>
<comment type="cofactor">
    <cofactor evidence="1">
        <name>Mg(2+)</name>
        <dbReference type="ChEBI" id="CHEBI:18420"/>
    </cofactor>
</comment>
<organism evidence="7 8">
    <name type="scientific">Phanerochaete sordida</name>
    <dbReference type="NCBI Taxonomy" id="48140"/>
    <lineage>
        <taxon>Eukaryota</taxon>
        <taxon>Fungi</taxon>
        <taxon>Dikarya</taxon>
        <taxon>Basidiomycota</taxon>
        <taxon>Agaricomycotina</taxon>
        <taxon>Agaricomycetes</taxon>
        <taxon>Polyporales</taxon>
        <taxon>Phanerochaetaceae</taxon>
        <taxon>Phanerochaete</taxon>
    </lineage>
</organism>
<dbReference type="GO" id="GO:0016829">
    <property type="term" value="F:lyase activity"/>
    <property type="evidence" value="ECO:0007669"/>
    <property type="project" value="UniProtKB-KW"/>
</dbReference>
<dbReference type="PIRSF" id="PIRSF015582">
    <property type="entry name" value="Cit_lyase_B"/>
    <property type="match status" value="1"/>
</dbReference>
<reference evidence="7 8" key="1">
    <citation type="submission" date="2021-08" db="EMBL/GenBank/DDBJ databases">
        <title>Draft Genome Sequence of Phanerochaete sordida strain YK-624.</title>
        <authorList>
            <person name="Mori T."/>
            <person name="Dohra H."/>
            <person name="Suzuki T."/>
            <person name="Kawagishi H."/>
            <person name="Hirai H."/>
        </authorList>
    </citation>
    <scope>NUCLEOTIDE SEQUENCE [LARGE SCALE GENOMIC DNA]</scope>
    <source>
        <strain evidence="7 8">YK-624</strain>
    </source>
</reference>
<name>A0A9P3GBJ8_9APHY</name>
<dbReference type="PANTHER" id="PTHR32308:SF0">
    <property type="entry name" value="HPCH_HPAI ALDOLASE_CITRATE LYASE DOMAIN-CONTAINING PROTEIN"/>
    <property type="match status" value="1"/>
</dbReference>
<feature type="binding site" evidence="5">
    <location>
        <position position="213"/>
    </location>
    <ligand>
        <name>Mg(2+)</name>
        <dbReference type="ChEBI" id="CHEBI:18420"/>
    </ligand>
</feature>
<evidence type="ECO:0000259" key="6">
    <source>
        <dbReference type="Pfam" id="PF03328"/>
    </source>
</evidence>
<gene>
    <name evidence="7" type="ORF">PsYK624_079070</name>
</gene>
<feature type="binding site" evidence="5">
    <location>
        <position position="178"/>
    </location>
    <ligand>
        <name>Mg(2+)</name>
        <dbReference type="ChEBI" id="CHEBI:18420"/>
    </ligand>
</feature>
<protein>
    <submittedName>
        <fullName evidence="7">Citrate lyase beta subunit</fullName>
    </submittedName>
</protein>
<keyword evidence="3 5" id="KW-0460">Magnesium</keyword>
<accession>A0A9P3GBJ8</accession>
<dbReference type="SUPFAM" id="SSF51621">
    <property type="entry name" value="Phosphoenolpyruvate/pyruvate domain"/>
    <property type="match status" value="1"/>
</dbReference>
<evidence type="ECO:0000313" key="7">
    <source>
        <dbReference type="EMBL" id="GJE91756.1"/>
    </source>
</evidence>
<dbReference type="InterPro" id="IPR040442">
    <property type="entry name" value="Pyrv_kinase-like_dom_sf"/>
</dbReference>
<proteinExistence type="predicted"/>